<feature type="transmembrane region" description="Helical" evidence="1">
    <location>
        <begin position="94"/>
        <end position="117"/>
    </location>
</feature>
<reference evidence="2 3" key="1">
    <citation type="submission" date="2024-09" db="EMBL/GenBank/DDBJ databases">
        <authorList>
            <person name="Sun Q."/>
            <person name="Mori K."/>
        </authorList>
    </citation>
    <scope>NUCLEOTIDE SEQUENCE [LARGE SCALE GENOMIC DNA]</scope>
    <source>
        <strain evidence="2 3">NCAIM B.02481</strain>
    </source>
</reference>
<sequence>MDLPKGFHQEVIEARENNLENVSDMSSRVSVQPLKPGGSNFQTHVLVEKSSSKIIYRPSTGGILFVLLFFGIGLGFVIYNLFDSTGQVASPSLINFFSLTFGLIFTFFGSYMMFYLFKPRVFDRHLGFYYKSYKFKPHHVNLVNQIRLNNIIAIQIIGETIRDDDGSYGSFELNLVLDDNTRRNVVDHGNLKSIINDAHILSDFLNIPIWHAKSQGDSTSIDWKD</sequence>
<dbReference type="Proteomes" id="UP001589832">
    <property type="component" value="Unassembled WGS sequence"/>
</dbReference>
<protein>
    <submittedName>
        <fullName evidence="2">Uncharacterized protein</fullName>
    </submittedName>
</protein>
<evidence type="ECO:0000313" key="3">
    <source>
        <dbReference type="Proteomes" id="UP001589832"/>
    </source>
</evidence>
<dbReference type="EMBL" id="JBHLTQ010000003">
    <property type="protein sequence ID" value="MFC0604342.1"/>
    <property type="molecule type" value="Genomic_DNA"/>
</dbReference>
<dbReference type="RefSeq" id="WP_386061779.1">
    <property type="nucleotide sequence ID" value="NZ_JBHLTQ010000003.1"/>
</dbReference>
<feature type="transmembrane region" description="Helical" evidence="1">
    <location>
        <begin position="62"/>
        <end position="82"/>
    </location>
</feature>
<accession>A0ABV6Q7T0</accession>
<evidence type="ECO:0000313" key="2">
    <source>
        <dbReference type="EMBL" id="MFC0604342.1"/>
    </source>
</evidence>
<keyword evidence="1" id="KW-0472">Membrane</keyword>
<evidence type="ECO:0000256" key="1">
    <source>
        <dbReference type="SAM" id="Phobius"/>
    </source>
</evidence>
<comment type="caution">
    <text evidence="2">The sequence shown here is derived from an EMBL/GenBank/DDBJ whole genome shotgun (WGS) entry which is preliminary data.</text>
</comment>
<name>A0ABV6Q7T0_9FLAO</name>
<keyword evidence="1" id="KW-1133">Transmembrane helix</keyword>
<keyword evidence="3" id="KW-1185">Reference proteome</keyword>
<proteinExistence type="predicted"/>
<organism evidence="2 3">
    <name type="scientific">Winogradskyella pulchriflava</name>
    <dbReference type="NCBI Taxonomy" id="1110688"/>
    <lineage>
        <taxon>Bacteria</taxon>
        <taxon>Pseudomonadati</taxon>
        <taxon>Bacteroidota</taxon>
        <taxon>Flavobacteriia</taxon>
        <taxon>Flavobacteriales</taxon>
        <taxon>Flavobacteriaceae</taxon>
        <taxon>Winogradskyella</taxon>
    </lineage>
</organism>
<keyword evidence="1" id="KW-0812">Transmembrane</keyword>
<gene>
    <name evidence="2" type="ORF">ACFFGA_07245</name>
</gene>